<keyword evidence="6 14" id="KW-0418">Kinase</keyword>
<dbReference type="GO" id="GO:0005524">
    <property type="term" value="F:ATP binding"/>
    <property type="evidence" value="ECO:0007669"/>
    <property type="project" value="UniProtKB-KW"/>
</dbReference>
<dbReference type="NCBIfam" id="TIGR01311">
    <property type="entry name" value="glycerol_kin"/>
    <property type="match status" value="1"/>
</dbReference>
<dbReference type="PROSITE" id="PS00933">
    <property type="entry name" value="FGGY_KINASES_1"/>
    <property type="match status" value="1"/>
</dbReference>
<dbReference type="InterPro" id="IPR005999">
    <property type="entry name" value="Glycerol_kin"/>
</dbReference>
<accession>A0A133XWD8</accession>
<comment type="catalytic activity">
    <reaction evidence="10">
        <text>glycerol + ATP = sn-glycerol 3-phosphate + ADP + H(+)</text>
        <dbReference type="Rhea" id="RHEA:21644"/>
        <dbReference type="ChEBI" id="CHEBI:15378"/>
        <dbReference type="ChEBI" id="CHEBI:17754"/>
        <dbReference type="ChEBI" id="CHEBI:30616"/>
        <dbReference type="ChEBI" id="CHEBI:57597"/>
        <dbReference type="ChEBI" id="CHEBI:456216"/>
        <dbReference type="EC" id="2.7.1.30"/>
    </reaction>
</comment>
<comment type="function">
    <text evidence="11">Key enzyme in the regulation of glycerol uptake and metabolism. Catalyzes the phosphorylation of glycerol to yield sn-glycerol 3-phosphate.</text>
</comment>
<comment type="pathway">
    <text evidence="1">Polyol metabolism; glycerol degradation via glycerol kinase pathway; sn-glycerol 3-phosphate from glycerol: step 1/1.</text>
</comment>
<protein>
    <recommendedName>
        <fullName evidence="3">glycerol kinase</fullName>
        <ecNumber evidence="3">2.7.1.30</ecNumber>
    </recommendedName>
    <alternativeName>
        <fullName evidence="9">ATP:glycerol 3-phosphotransferase</fullName>
    </alternativeName>
</protein>
<evidence type="ECO:0000256" key="2">
    <source>
        <dbReference type="ARBA" id="ARBA00009156"/>
    </source>
</evidence>
<evidence type="ECO:0000313" key="15">
    <source>
        <dbReference type="Proteomes" id="UP000070675"/>
    </source>
</evidence>
<evidence type="ECO:0000259" key="12">
    <source>
        <dbReference type="Pfam" id="PF00370"/>
    </source>
</evidence>
<feature type="domain" description="Carbohydrate kinase FGGY N-terminal" evidence="12">
    <location>
        <begin position="53"/>
        <end position="299"/>
    </location>
</feature>
<proteinExistence type="inferred from homology"/>
<evidence type="ECO:0000259" key="13">
    <source>
        <dbReference type="Pfam" id="PF02782"/>
    </source>
</evidence>
<dbReference type="PIRSF" id="PIRSF000538">
    <property type="entry name" value="GlpK"/>
    <property type="match status" value="1"/>
</dbReference>
<keyword evidence="5" id="KW-0547">Nucleotide-binding</keyword>
<keyword evidence="15" id="KW-1185">Reference proteome</keyword>
<dbReference type="CDD" id="cd07786">
    <property type="entry name" value="FGGY_EcGK_like"/>
    <property type="match status" value="1"/>
</dbReference>
<dbReference type="STRING" id="1393034.HMPREF3192_00326"/>
<reference evidence="15" key="1">
    <citation type="submission" date="2016-01" db="EMBL/GenBank/DDBJ databases">
        <authorList>
            <person name="Mitreva M."/>
            <person name="Pepin K.H."/>
            <person name="Mihindukulasuriya K.A."/>
            <person name="Fulton R."/>
            <person name="Fronick C."/>
            <person name="O'Laughlin M."/>
            <person name="Miner T."/>
            <person name="Herter B."/>
            <person name="Rosa B.A."/>
            <person name="Cordes M."/>
            <person name="Tomlinson C."/>
            <person name="Wollam A."/>
            <person name="Palsikar V.B."/>
            <person name="Mardis E.R."/>
            <person name="Wilson R.K."/>
        </authorList>
    </citation>
    <scope>NUCLEOTIDE SEQUENCE [LARGE SCALE GENOMIC DNA]</scope>
    <source>
        <strain evidence="15">DNF00019</strain>
    </source>
</reference>
<dbReference type="PANTHER" id="PTHR10196">
    <property type="entry name" value="SUGAR KINASE"/>
    <property type="match status" value="1"/>
</dbReference>
<gene>
    <name evidence="14" type="ORF">HMPREF3192_00326</name>
</gene>
<evidence type="ECO:0000256" key="3">
    <source>
        <dbReference type="ARBA" id="ARBA00012099"/>
    </source>
</evidence>
<dbReference type="GO" id="GO:0005829">
    <property type="term" value="C:cytosol"/>
    <property type="evidence" value="ECO:0007669"/>
    <property type="project" value="TreeGrafter"/>
</dbReference>
<evidence type="ECO:0000256" key="6">
    <source>
        <dbReference type="ARBA" id="ARBA00022777"/>
    </source>
</evidence>
<dbReference type="SUPFAM" id="SSF53067">
    <property type="entry name" value="Actin-like ATPase domain"/>
    <property type="match status" value="2"/>
</dbReference>
<dbReference type="PATRIC" id="fig|1393034.3.peg.320"/>
<keyword evidence="8" id="KW-0067">ATP-binding</keyword>
<keyword evidence="4" id="KW-0808">Transferase</keyword>
<evidence type="ECO:0000256" key="1">
    <source>
        <dbReference type="ARBA" id="ARBA00005190"/>
    </source>
</evidence>
<dbReference type="GO" id="GO:0019563">
    <property type="term" value="P:glycerol catabolic process"/>
    <property type="evidence" value="ECO:0007669"/>
    <property type="project" value="TreeGrafter"/>
</dbReference>
<dbReference type="EC" id="2.7.1.30" evidence="3"/>
<dbReference type="Proteomes" id="UP000070675">
    <property type="component" value="Unassembled WGS sequence"/>
</dbReference>
<comment type="caution">
    <text evidence="14">The sequence shown here is derived from an EMBL/GenBank/DDBJ whole genome shotgun (WGS) entry which is preliminary data.</text>
</comment>
<evidence type="ECO:0000256" key="7">
    <source>
        <dbReference type="ARBA" id="ARBA00022798"/>
    </source>
</evidence>
<name>A0A133XWD8_9ACTN</name>
<evidence type="ECO:0000313" key="14">
    <source>
        <dbReference type="EMBL" id="KXB35249.1"/>
    </source>
</evidence>
<dbReference type="PANTHER" id="PTHR10196:SF69">
    <property type="entry name" value="GLYCEROL KINASE"/>
    <property type="match status" value="1"/>
</dbReference>
<evidence type="ECO:0000256" key="5">
    <source>
        <dbReference type="ARBA" id="ARBA00022741"/>
    </source>
</evidence>
<dbReference type="Gene3D" id="3.30.420.40">
    <property type="match status" value="2"/>
</dbReference>
<dbReference type="EMBL" id="LSCR01000005">
    <property type="protein sequence ID" value="KXB35249.1"/>
    <property type="molecule type" value="Genomic_DNA"/>
</dbReference>
<dbReference type="FunFam" id="3.30.420.40:FF:000008">
    <property type="entry name" value="Glycerol kinase"/>
    <property type="match status" value="1"/>
</dbReference>
<evidence type="ECO:0000256" key="11">
    <source>
        <dbReference type="ARBA" id="ARBA00054633"/>
    </source>
</evidence>
<comment type="similarity">
    <text evidence="2">Belongs to the FGGY kinase family.</text>
</comment>
<dbReference type="InterPro" id="IPR018485">
    <property type="entry name" value="FGGY_C"/>
</dbReference>
<organism evidence="14 15">
    <name type="scientific">Atopobium deltae</name>
    <dbReference type="NCBI Taxonomy" id="1393034"/>
    <lineage>
        <taxon>Bacteria</taxon>
        <taxon>Bacillati</taxon>
        <taxon>Actinomycetota</taxon>
        <taxon>Coriobacteriia</taxon>
        <taxon>Coriobacteriales</taxon>
        <taxon>Atopobiaceae</taxon>
        <taxon>Atopobium</taxon>
    </lineage>
</organism>
<feature type="domain" description="Carbohydrate kinase FGGY C-terminal" evidence="13">
    <location>
        <begin position="309"/>
        <end position="497"/>
    </location>
</feature>
<evidence type="ECO:0000256" key="10">
    <source>
        <dbReference type="ARBA" id="ARBA00052101"/>
    </source>
</evidence>
<dbReference type="InterPro" id="IPR000577">
    <property type="entry name" value="Carb_kinase_FGGY"/>
</dbReference>
<dbReference type="Pfam" id="PF00370">
    <property type="entry name" value="FGGY_N"/>
    <property type="match status" value="1"/>
</dbReference>
<keyword evidence="7" id="KW-0319">Glycerol metabolism</keyword>
<dbReference type="InterPro" id="IPR018483">
    <property type="entry name" value="Carb_kinase_FGGY_CS"/>
</dbReference>
<evidence type="ECO:0000256" key="4">
    <source>
        <dbReference type="ARBA" id="ARBA00022679"/>
    </source>
</evidence>
<evidence type="ECO:0000256" key="8">
    <source>
        <dbReference type="ARBA" id="ARBA00022840"/>
    </source>
</evidence>
<dbReference type="FunFam" id="3.30.420.40:FF:000007">
    <property type="entry name" value="Glycerol kinase"/>
    <property type="match status" value="1"/>
</dbReference>
<dbReference type="Pfam" id="PF02782">
    <property type="entry name" value="FGGY_C"/>
    <property type="match status" value="1"/>
</dbReference>
<dbReference type="NCBIfam" id="NF000756">
    <property type="entry name" value="PRK00047.1"/>
    <property type="match status" value="1"/>
</dbReference>
<dbReference type="GO" id="GO:0004370">
    <property type="term" value="F:glycerol kinase activity"/>
    <property type="evidence" value="ECO:0007669"/>
    <property type="project" value="UniProtKB-EC"/>
</dbReference>
<dbReference type="AlphaFoldDB" id="A0A133XWD8"/>
<evidence type="ECO:0000256" key="9">
    <source>
        <dbReference type="ARBA" id="ARBA00043149"/>
    </source>
</evidence>
<dbReference type="GO" id="GO:0006072">
    <property type="term" value="P:glycerol-3-phosphate metabolic process"/>
    <property type="evidence" value="ECO:0007669"/>
    <property type="project" value="InterPro"/>
</dbReference>
<dbReference type="InterPro" id="IPR043129">
    <property type="entry name" value="ATPase_NBD"/>
</dbReference>
<dbReference type="InterPro" id="IPR018484">
    <property type="entry name" value="FGGY_N"/>
</dbReference>
<sequence length="542" mass="59189">MGSDRIEQNIAKVGNKDMNMLDMSSRGVKPTYVAHFSTRRKFAPRAETTSQGYIMSLDAGTTSVRAILFDEYGMEAAIAQHHISISYPHPGWVEQDPIEILSAQIACMAEVQFKSGIRADQIKAIGITNQRETVVVWDRRTGQPIYNAVVWQCRRTAPIVEALIADGYEELIRMRTGLIPDAYFSGTKIKWILENVDGASEAAKAGDLLCGTIDSWLMYNLTRGRVHATDYTNASRTMLFDIHKLAWDDELCDILGIPQVMLPEALPSDAFFGKVHADIMPHQPPICGVAGDQQASLYGHCCFDAGSVKNTYGTGCFMLMNLGDAATLSTNGLVTTIGIGEDGNINYAFEGSVFQAGSVVQWLRDGLGLIEHPYQTEKIARSVPDTGGCYIVPAFSGLGAPWWDADARGVICGITRSCDRARLVRAACESMAYQTYDVLHAMEADSGQTLSSLKVDGGASVNNFIMQFQSDLLDIEVIRTAQSEVTALGAAYLAGISCGFWEDKQEVSSLVPAGDTFRSQISGQQREQLLAGWRVAVRRTIS</sequence>